<keyword evidence="5" id="KW-0411">Iron-sulfur</keyword>
<dbReference type="InterPro" id="IPR039650">
    <property type="entry name" value="HdrA-like"/>
</dbReference>
<name>A0A9D5M1H7_9FIRM</name>
<dbReference type="GO" id="GO:0051539">
    <property type="term" value="F:4 iron, 4 sulfur cluster binding"/>
    <property type="evidence" value="ECO:0007669"/>
    <property type="project" value="UniProtKB-KW"/>
</dbReference>
<keyword evidence="3" id="KW-0560">Oxidoreductase</keyword>
<dbReference type="GO" id="GO:0016491">
    <property type="term" value="F:oxidoreductase activity"/>
    <property type="evidence" value="ECO:0007669"/>
    <property type="project" value="UniProtKB-KW"/>
</dbReference>
<dbReference type="EMBL" id="JADCKB010000026">
    <property type="protein sequence ID" value="MBE5040897.1"/>
    <property type="molecule type" value="Genomic_DNA"/>
</dbReference>
<evidence type="ECO:0000313" key="6">
    <source>
        <dbReference type="EMBL" id="MBE5040897.1"/>
    </source>
</evidence>
<organism evidence="6 7">
    <name type="scientific">Ructibacterium gallinarum</name>
    <dbReference type="NCBI Taxonomy" id="2779355"/>
    <lineage>
        <taxon>Bacteria</taxon>
        <taxon>Bacillati</taxon>
        <taxon>Bacillota</taxon>
        <taxon>Clostridia</taxon>
        <taxon>Eubacteriales</taxon>
        <taxon>Oscillospiraceae</taxon>
        <taxon>Ructibacterium</taxon>
    </lineage>
</organism>
<keyword evidence="7" id="KW-1185">Reference proteome</keyword>
<evidence type="ECO:0000256" key="5">
    <source>
        <dbReference type="ARBA" id="ARBA00023014"/>
    </source>
</evidence>
<keyword evidence="2" id="KW-0479">Metal-binding</keyword>
<dbReference type="SUPFAM" id="SSF51905">
    <property type="entry name" value="FAD/NAD(P)-binding domain"/>
    <property type="match status" value="1"/>
</dbReference>
<evidence type="ECO:0000313" key="7">
    <source>
        <dbReference type="Proteomes" id="UP000806542"/>
    </source>
</evidence>
<dbReference type="Pfam" id="PF12831">
    <property type="entry name" value="FAD_oxidored"/>
    <property type="match status" value="2"/>
</dbReference>
<evidence type="ECO:0000256" key="2">
    <source>
        <dbReference type="ARBA" id="ARBA00022723"/>
    </source>
</evidence>
<proteinExistence type="predicted"/>
<dbReference type="GO" id="GO:0046872">
    <property type="term" value="F:metal ion binding"/>
    <property type="evidence" value="ECO:0007669"/>
    <property type="project" value="UniProtKB-KW"/>
</dbReference>
<dbReference type="Proteomes" id="UP000806542">
    <property type="component" value="Unassembled WGS sequence"/>
</dbReference>
<dbReference type="AlphaFoldDB" id="A0A9D5M1H7"/>
<protein>
    <submittedName>
        <fullName evidence="6">FAD-dependent oxidoreductase</fullName>
    </submittedName>
</protein>
<dbReference type="PANTHER" id="PTHR43498">
    <property type="entry name" value="FERREDOXIN:COB-COM HETERODISULFIDE REDUCTASE SUBUNIT A"/>
    <property type="match status" value="1"/>
</dbReference>
<dbReference type="Gene3D" id="3.50.50.60">
    <property type="entry name" value="FAD/NAD(P)-binding domain"/>
    <property type="match status" value="1"/>
</dbReference>
<evidence type="ECO:0000256" key="1">
    <source>
        <dbReference type="ARBA" id="ARBA00022485"/>
    </source>
</evidence>
<reference evidence="6" key="1">
    <citation type="submission" date="2020-10" db="EMBL/GenBank/DDBJ databases">
        <title>ChiBAC.</title>
        <authorList>
            <person name="Zenner C."/>
            <person name="Hitch T.C.A."/>
            <person name="Clavel T."/>
        </authorList>
    </citation>
    <scope>NUCLEOTIDE SEQUENCE</scope>
    <source>
        <strain evidence="6">DSM 107454</strain>
    </source>
</reference>
<dbReference type="InterPro" id="IPR036188">
    <property type="entry name" value="FAD/NAD-bd_sf"/>
</dbReference>
<accession>A0A9D5M1H7</accession>
<gene>
    <name evidence="6" type="ORF">INF28_10545</name>
</gene>
<comment type="caution">
    <text evidence="6">The sequence shown here is derived from an EMBL/GenBank/DDBJ whole genome shotgun (WGS) entry which is preliminary data.</text>
</comment>
<dbReference type="PANTHER" id="PTHR43498:SF1">
    <property type="entry name" value="COB--COM HETERODISULFIDE REDUCTASE IRON-SULFUR SUBUNIT A"/>
    <property type="match status" value="1"/>
</dbReference>
<evidence type="ECO:0000256" key="3">
    <source>
        <dbReference type="ARBA" id="ARBA00023002"/>
    </source>
</evidence>
<keyword evidence="4" id="KW-0408">Iron</keyword>
<evidence type="ECO:0000256" key="4">
    <source>
        <dbReference type="ARBA" id="ARBA00023004"/>
    </source>
</evidence>
<dbReference type="RefSeq" id="WP_226393439.1">
    <property type="nucleotide sequence ID" value="NZ_JADCKB010000026.1"/>
</dbReference>
<sequence>MYIIEPERQLPVYDEYDVLVCGGGIAGISAALAASRHGAKVLLVEREYLLGGLATLGLVTTYLPLCDGKGHQVIFGIPEELLRLSIRNGIEDMYCPEWLEGGTVKERSERRFEIRYNPQIFAIEIEQLLQNQGIKILFGTNVCAVRKQENRITHVIIENKSGRSAISVNSVIDTTGDADVCYFAEESTVTFQRGNIPAAWYYYIENNSYCLKELGFSEKLETEKLKERIAQKRILGIDAYELTQYVMYSRKMVLNDFLEKEKNSPKHALSTLATIPQVRMTRRLQGVYTQDENTKHRKLDDSVGLFGNWRKRGPVYELSFRALYGKNVKNLITAGRCISVTDIMWDITRVIPVCSVSGQAAGTAASFCSNFEKIDMNYLQQLLKNDGVILHEKL</sequence>
<keyword evidence="1" id="KW-0004">4Fe-4S</keyword>